<protein>
    <submittedName>
        <fullName evidence="4">Vesicle coat complex COPII Sec23/Sec24</fullName>
    </submittedName>
</protein>
<sequence>MDYFDTRFPNEYTASKEEKKKPVILVPSLPEELESNKIQYVSHSTNQTPPPLCTTDSFINEVKNSSCLLLKSSIYTVPANKSMFSSAGIPFLVVLQPFNEKHSMVEKHIENAYLCNECRSFANPHSRIDNVEYKFYCNLCGKENKTGREMHIVDPSIEYYGVTDKTTRENIEEVSQGYFNKMIFNSAVMIFGIEYTTTNIPHLNSIFNKIQDIIEDPAFKDNFSHYVIILFNTNCEILTIEDDQLSIKKFIGEEVLITPKYSIDVNTDSGNIFDFLKQLRPTEKNSHPDILFSIANGLCNYFVGGKTAIFMTHSRPFSFLDTIIDQFIDSRNSLFIFDAGDRSTEHPYTRIVIETNGSIHQIQKLYYLKDICLSETAYGVMVELKTSDFIKKDNVYANTSIGSTYHLYFSSMDQNSTISYSFALDENMRDGQHLYIQAILRYYKRGEYKTMVLNQGFVSSTKYSNVFNNVSLDVIFAYFCKNMSLTISELKKKSEDCKNIILTMLKTYRTKCSPEAKPSQLVLPDMIKSLPNLYLSLCKNIYFSTQPNLYVMQNISNSPLKNILRFFYPRLFSFAEYFMEQDIKSIKSLQLNYNSLDSSEVYILENGVKVYIFIGSGVDKELSDVLCEYAYLMEDVDRTEEETVLDALIAELEDEYNSSLEVVIILQGESKAEAEFLGYMVEERMNNLQNYADFLCDIHYDIQQW</sequence>
<dbReference type="HOGENOM" id="CLU_026726_0_0_1"/>
<dbReference type="GO" id="GO:0070971">
    <property type="term" value="C:endoplasmic reticulum exit site"/>
    <property type="evidence" value="ECO:0007669"/>
    <property type="project" value="TreeGrafter"/>
</dbReference>
<dbReference type="PANTHER" id="PTHR13803">
    <property type="entry name" value="SEC24-RELATED PROTEIN"/>
    <property type="match status" value="1"/>
</dbReference>
<dbReference type="AlphaFoldDB" id="S7WAB9"/>
<feature type="domain" description="Sec23/Sec24 beta-sandwich" evidence="3">
    <location>
        <begin position="377"/>
        <end position="454"/>
    </location>
</feature>
<proteinExistence type="predicted"/>
<dbReference type="InParanoid" id="S7WAB9"/>
<reference evidence="5" key="1">
    <citation type="journal article" date="2013" name="PLoS Genet.">
        <title>The genome of Spraguea lophii and the basis of host-microsporidian interactions.</title>
        <authorList>
            <person name="Campbell S.E."/>
            <person name="Williams T.A."/>
            <person name="Yousuf A."/>
            <person name="Soanes D.M."/>
            <person name="Paszkiewicz K.H."/>
            <person name="Williams B.A.P."/>
        </authorList>
    </citation>
    <scope>NUCLEOTIDE SEQUENCE [LARGE SCALE GENOMIC DNA]</scope>
    <source>
        <strain evidence="5">42_110</strain>
    </source>
</reference>
<evidence type="ECO:0000259" key="1">
    <source>
        <dbReference type="Pfam" id="PF04810"/>
    </source>
</evidence>
<dbReference type="Gene3D" id="2.30.30.380">
    <property type="entry name" value="Zn-finger domain of Sec23/24"/>
    <property type="match status" value="1"/>
</dbReference>
<dbReference type="Pfam" id="PF08033">
    <property type="entry name" value="Sec23_BS"/>
    <property type="match status" value="1"/>
</dbReference>
<dbReference type="OrthoDB" id="49016at2759"/>
<dbReference type="GO" id="GO:0000149">
    <property type="term" value="F:SNARE binding"/>
    <property type="evidence" value="ECO:0007669"/>
    <property type="project" value="TreeGrafter"/>
</dbReference>
<feature type="domain" description="Zinc finger Sec23/Sec24-type" evidence="1">
    <location>
        <begin position="115"/>
        <end position="146"/>
    </location>
</feature>
<evidence type="ECO:0000313" key="4">
    <source>
        <dbReference type="EMBL" id="EPR79821.1"/>
    </source>
</evidence>
<dbReference type="SUPFAM" id="SSF81811">
    <property type="entry name" value="Helical domain of Sec23/24"/>
    <property type="match status" value="1"/>
</dbReference>
<dbReference type="SUPFAM" id="SSF82919">
    <property type="entry name" value="Zn-finger domain of Sec23/24"/>
    <property type="match status" value="1"/>
</dbReference>
<evidence type="ECO:0000313" key="5">
    <source>
        <dbReference type="Proteomes" id="UP000014978"/>
    </source>
</evidence>
<dbReference type="GO" id="GO:0090110">
    <property type="term" value="P:COPII-coated vesicle cargo loading"/>
    <property type="evidence" value="ECO:0007669"/>
    <property type="project" value="TreeGrafter"/>
</dbReference>
<organism evidence="4 5">
    <name type="scientific">Spraguea lophii (strain 42_110)</name>
    <name type="common">Microsporidian parasite</name>
    <dbReference type="NCBI Taxonomy" id="1358809"/>
    <lineage>
        <taxon>Eukaryota</taxon>
        <taxon>Fungi</taxon>
        <taxon>Fungi incertae sedis</taxon>
        <taxon>Microsporidia</taxon>
        <taxon>Spragueidae</taxon>
        <taxon>Spraguea</taxon>
    </lineage>
</organism>
<dbReference type="InterPro" id="IPR036180">
    <property type="entry name" value="Gelsolin-like_dom_sf"/>
</dbReference>
<dbReference type="GO" id="GO:0006886">
    <property type="term" value="P:intracellular protein transport"/>
    <property type="evidence" value="ECO:0007669"/>
    <property type="project" value="InterPro"/>
</dbReference>
<dbReference type="Gene3D" id="2.60.40.1670">
    <property type="entry name" value="beta-sandwich domain of Sec23/24"/>
    <property type="match status" value="1"/>
</dbReference>
<evidence type="ECO:0000259" key="3">
    <source>
        <dbReference type="Pfam" id="PF08033"/>
    </source>
</evidence>
<dbReference type="Pfam" id="PF04810">
    <property type="entry name" value="zf-Sec23_Sec24"/>
    <property type="match status" value="1"/>
</dbReference>
<keyword evidence="5" id="KW-1185">Reference proteome</keyword>
<evidence type="ECO:0000259" key="2">
    <source>
        <dbReference type="Pfam" id="PF04815"/>
    </source>
</evidence>
<accession>S7WAB9</accession>
<dbReference type="SUPFAM" id="SSF81995">
    <property type="entry name" value="beta-sandwich domain of Sec23/24"/>
    <property type="match status" value="1"/>
</dbReference>
<dbReference type="Pfam" id="PF04815">
    <property type="entry name" value="Sec23_helical"/>
    <property type="match status" value="1"/>
</dbReference>
<gene>
    <name evidence="4" type="ORF">SLOPH_2429</name>
</gene>
<dbReference type="Gene3D" id="1.20.120.730">
    <property type="entry name" value="Sec23/Sec24 helical domain"/>
    <property type="match status" value="1"/>
</dbReference>
<dbReference type="InterPro" id="IPR006895">
    <property type="entry name" value="Znf_Sec23_Sec24"/>
</dbReference>
<dbReference type="VEuPathDB" id="MicrosporidiaDB:SLOPH_2429"/>
<dbReference type="InterPro" id="IPR036175">
    <property type="entry name" value="Sec23/24_helical_dom_sf"/>
</dbReference>
<feature type="domain" description="Sec23/Sec24 helical" evidence="2">
    <location>
        <begin position="473"/>
        <end position="563"/>
    </location>
</feature>
<dbReference type="InterPro" id="IPR036174">
    <property type="entry name" value="Znf_Sec23_Sec24_sf"/>
</dbReference>
<dbReference type="InterPro" id="IPR012990">
    <property type="entry name" value="Beta-sandwich_Sec23_24"/>
</dbReference>
<dbReference type="InterPro" id="IPR050550">
    <property type="entry name" value="SEC23_SEC24_subfamily"/>
</dbReference>
<dbReference type="GO" id="GO:0030127">
    <property type="term" value="C:COPII vesicle coat"/>
    <property type="evidence" value="ECO:0007669"/>
    <property type="project" value="InterPro"/>
</dbReference>
<dbReference type="EMBL" id="ATCN01000098">
    <property type="protein sequence ID" value="EPR79821.1"/>
    <property type="molecule type" value="Genomic_DNA"/>
</dbReference>
<dbReference type="InterPro" id="IPR006900">
    <property type="entry name" value="Sec23/24_helical_dom"/>
</dbReference>
<dbReference type="OMA" id="EYICEDS"/>
<dbReference type="Proteomes" id="UP000014978">
    <property type="component" value="Unassembled WGS sequence"/>
</dbReference>
<name>S7WAB9_SPRLO</name>
<dbReference type="STRING" id="1358809.S7WAB9"/>
<dbReference type="GO" id="GO:0008270">
    <property type="term" value="F:zinc ion binding"/>
    <property type="evidence" value="ECO:0007669"/>
    <property type="project" value="InterPro"/>
</dbReference>
<comment type="caution">
    <text evidence="4">The sequence shown here is derived from an EMBL/GenBank/DDBJ whole genome shotgun (WGS) entry which is preliminary data.</text>
</comment>
<dbReference type="SUPFAM" id="SSF82754">
    <property type="entry name" value="C-terminal, gelsolin-like domain of Sec23/24"/>
    <property type="match status" value="1"/>
</dbReference>